<dbReference type="Gene3D" id="3.10.10.10">
    <property type="entry name" value="HIV Type 1 Reverse Transcriptase, subunit A, domain 1"/>
    <property type="match status" value="1"/>
</dbReference>
<dbReference type="GO" id="GO:0003964">
    <property type="term" value="F:RNA-directed DNA polymerase activity"/>
    <property type="evidence" value="ECO:0007669"/>
    <property type="project" value="UniProtKB-KW"/>
</dbReference>
<dbReference type="PROSITE" id="PS50878">
    <property type="entry name" value="RT_POL"/>
    <property type="match status" value="1"/>
</dbReference>
<feature type="domain" description="CCHC-type" evidence="9">
    <location>
        <begin position="318"/>
        <end position="333"/>
    </location>
</feature>
<evidence type="ECO:0000313" key="11">
    <source>
        <dbReference type="EMBL" id="KAK8935924.1"/>
    </source>
</evidence>
<keyword evidence="8" id="KW-0862">Zinc</keyword>
<dbReference type="InterPro" id="IPR041373">
    <property type="entry name" value="RT_RNaseH"/>
</dbReference>
<feature type="domain" description="Reverse transcriptase" evidence="10">
    <location>
        <begin position="576"/>
        <end position="767"/>
    </location>
</feature>
<evidence type="ECO:0000256" key="7">
    <source>
        <dbReference type="ARBA" id="ARBA00022918"/>
    </source>
</evidence>
<keyword evidence="4" id="KW-0540">Nuclease</keyword>
<keyword evidence="6" id="KW-0378">Hydrolase</keyword>
<keyword evidence="8" id="KW-0479">Metal-binding</keyword>
<dbReference type="EMBL" id="JBBWWQ010000011">
    <property type="protein sequence ID" value="KAK8935924.1"/>
    <property type="molecule type" value="Genomic_DNA"/>
</dbReference>
<evidence type="ECO:0000256" key="2">
    <source>
        <dbReference type="ARBA" id="ARBA00022679"/>
    </source>
</evidence>
<dbReference type="PANTHER" id="PTHR37984">
    <property type="entry name" value="PROTEIN CBG26694"/>
    <property type="match status" value="1"/>
</dbReference>
<keyword evidence="12" id="KW-1185">Reference proteome</keyword>
<keyword evidence="3" id="KW-0548">Nucleotidyltransferase</keyword>
<dbReference type="SUPFAM" id="SSF57756">
    <property type="entry name" value="Retrovirus zinc finger-like domains"/>
    <property type="match status" value="1"/>
</dbReference>
<evidence type="ECO:0000256" key="1">
    <source>
        <dbReference type="ARBA" id="ARBA00012493"/>
    </source>
</evidence>
<dbReference type="GO" id="GO:0016787">
    <property type="term" value="F:hydrolase activity"/>
    <property type="evidence" value="ECO:0007669"/>
    <property type="project" value="UniProtKB-KW"/>
</dbReference>
<dbReference type="Gene3D" id="2.40.70.10">
    <property type="entry name" value="Acid Proteases"/>
    <property type="match status" value="1"/>
</dbReference>
<sequence length="1353" mass="153500">MVGHQSSSGSETSTSSSNQLAALKIPFSPGTKRESGCFSQKFMLALQPIPLILFAGLRRESIPAGGWKKCSSRAGVRKATKCICPSKRKEFRSSLAHLEWGELGRTRRMRVQGLSKDRPERSPTYLVLVQDRLISSIQRVIGEGEDDVKSSCPLCPGRHTCYNGRDKGSRSREGELTPKPVLSSDCRLQLACMKPESLVIVGQPYGSEFVPGPCSCTGGLRSEVQQLTSAYGSETYAGAVEAALKVEAIETAKSRGQQMRKDKRKSVEEKKPQVPCAALGKKSKVVCSFCGWSGHPVERCFKKAAAQNKEQVHAIQVCYQCGQKGHIKTRCPQVQPIFHAVPLQALPPPQRVDKDKGKLNMISSEEAQASTQVISGKFKMKNRWARVLFDSGATHSFVARVFVEQHRLTLDQFRDTFRVKFPSGESVLSDLGILDCPVLLEDFLAKANLKMIDLEDFNVILGMDWLSKYDAVIQCKGKCVDFIKDNGQPGSVYADPCQDFPVISAVCAKNVPRLEEIPVVRSFADIFPDNLPGLPPDQDVEFVIDFEPGTHPIAKAPYRMAPHELEELRVQLDELLAKGFIRQSLSPWGAPVLFVKKKDGSMRLCIDYRELNKVTIKSRYPLPRIDDLFDQLRGSTVFSKIDLRSGYHQLRIRKADIQRTAFRSRNGHFEFLVMSFGLTNAPLAFMDMMNRVFKDFLDKFVVVFIDDLLIYSRSAEDHEQHLRLVLFLGHVVNKDGISIDPEKIAAVMDWSRPGTPKEIRSFLGLAGYYRRFVEDFSTLAAPLTRLTQKNAAFVWSEKCEEAFLELKNRLCTAPVLTLPIEGVEYDVYVDASHVGLGCVFMQAGKVIVYGSRKLNTHERNYPTHDLEFAAVIYAFKMWRHLLYRAQYKIFIDHKSLKYVFTQKELNLRQRWWLEYVADYDVEIQYHPGKANVVADALSRKMGKIFNLSVDRLVEEFLLMDISVGCCVMQSSLAVAEPSWISLTRLHQKDDPDLLHLYFRTERGELPDFSINDAGTLKFRGIFFIPAVGDIRGRSRKAWWQVDSVRDPDLEVRKYFYGLHYGLLRSPRGFDSVWVIVDTLTKCAHFVLYKIDYPMKKIAELYLNEKSLQEGLGTDLRYSTTYHPQTNGQTEQVNQIVEDMIRCYILDHGGAWDEQLRLMEFAYNNSYQEILQMALFEALYGRRYRTPLFWVKAGERHLLGPDALEEMEVAVKLIREKLRIAQERYEKNANRRRSDLEFSVGDLVFLKVSPMVGVKRFGKNWKLDLREGAPSARLRGGVIIIWSALADSCLVLPPCGGLFLCRNSTHHRLLAPHQRAIGKEAPKVRGSRAKKTVEARKRVALGRTRQKHPAHSTV</sequence>
<gene>
    <name evidence="11" type="ORF">KSP39_PZI014098</name>
</gene>
<dbReference type="InterPro" id="IPR043128">
    <property type="entry name" value="Rev_trsase/Diguanyl_cyclase"/>
</dbReference>
<protein>
    <recommendedName>
        <fullName evidence="1">RNA-directed DNA polymerase</fullName>
        <ecNumber evidence="1">2.7.7.49</ecNumber>
    </recommendedName>
</protein>
<dbReference type="SUPFAM" id="SSF50630">
    <property type="entry name" value="Acid proteases"/>
    <property type="match status" value="1"/>
</dbReference>
<dbReference type="PANTHER" id="PTHR37984:SF5">
    <property type="entry name" value="PROTEIN NYNRIN-LIKE"/>
    <property type="match status" value="1"/>
</dbReference>
<dbReference type="Gene3D" id="4.10.60.10">
    <property type="entry name" value="Zinc finger, CCHC-type"/>
    <property type="match status" value="1"/>
</dbReference>
<evidence type="ECO:0000313" key="12">
    <source>
        <dbReference type="Proteomes" id="UP001418222"/>
    </source>
</evidence>
<dbReference type="PROSITE" id="PS50158">
    <property type="entry name" value="ZF_CCHC"/>
    <property type="match status" value="1"/>
</dbReference>
<name>A0AAP0BD39_9ASPA</name>
<dbReference type="EC" id="2.7.7.49" evidence="1"/>
<dbReference type="InterPro" id="IPR036875">
    <property type="entry name" value="Znf_CCHC_sf"/>
</dbReference>
<dbReference type="CDD" id="cd00303">
    <property type="entry name" value="retropepsin_like"/>
    <property type="match status" value="1"/>
</dbReference>
<dbReference type="GO" id="GO:0003676">
    <property type="term" value="F:nucleic acid binding"/>
    <property type="evidence" value="ECO:0007669"/>
    <property type="project" value="InterPro"/>
</dbReference>
<dbReference type="Gene3D" id="3.30.420.10">
    <property type="entry name" value="Ribonuclease H-like superfamily/Ribonuclease H"/>
    <property type="match status" value="1"/>
</dbReference>
<dbReference type="Pfam" id="PF17917">
    <property type="entry name" value="RT_RNaseH"/>
    <property type="match status" value="1"/>
</dbReference>
<dbReference type="FunFam" id="3.30.70.270:FF:000020">
    <property type="entry name" value="Transposon Tf2-6 polyprotein-like Protein"/>
    <property type="match status" value="1"/>
</dbReference>
<reference evidence="11 12" key="1">
    <citation type="journal article" date="2022" name="Nat. Plants">
        <title>Genomes of leafy and leafless Platanthera orchids illuminate the evolution of mycoheterotrophy.</title>
        <authorList>
            <person name="Li M.H."/>
            <person name="Liu K.W."/>
            <person name="Li Z."/>
            <person name="Lu H.C."/>
            <person name="Ye Q.L."/>
            <person name="Zhang D."/>
            <person name="Wang J.Y."/>
            <person name="Li Y.F."/>
            <person name="Zhong Z.M."/>
            <person name="Liu X."/>
            <person name="Yu X."/>
            <person name="Liu D.K."/>
            <person name="Tu X.D."/>
            <person name="Liu B."/>
            <person name="Hao Y."/>
            <person name="Liao X.Y."/>
            <person name="Jiang Y.T."/>
            <person name="Sun W.H."/>
            <person name="Chen J."/>
            <person name="Chen Y.Q."/>
            <person name="Ai Y."/>
            <person name="Zhai J.W."/>
            <person name="Wu S.S."/>
            <person name="Zhou Z."/>
            <person name="Hsiao Y.Y."/>
            <person name="Wu W.L."/>
            <person name="Chen Y.Y."/>
            <person name="Lin Y.F."/>
            <person name="Hsu J.L."/>
            <person name="Li C.Y."/>
            <person name="Wang Z.W."/>
            <person name="Zhao X."/>
            <person name="Zhong W.Y."/>
            <person name="Ma X.K."/>
            <person name="Ma L."/>
            <person name="Huang J."/>
            <person name="Chen G.Z."/>
            <person name="Huang M.Z."/>
            <person name="Huang L."/>
            <person name="Peng D.H."/>
            <person name="Luo Y.B."/>
            <person name="Zou S.Q."/>
            <person name="Chen S.P."/>
            <person name="Lan S."/>
            <person name="Tsai W.C."/>
            <person name="Van de Peer Y."/>
            <person name="Liu Z.J."/>
        </authorList>
    </citation>
    <scope>NUCLEOTIDE SEQUENCE [LARGE SCALE GENOMIC DNA]</scope>
    <source>
        <strain evidence="11">Lor287</strain>
    </source>
</reference>
<keyword evidence="5" id="KW-0255">Endonuclease</keyword>
<dbReference type="GO" id="GO:0004519">
    <property type="term" value="F:endonuclease activity"/>
    <property type="evidence" value="ECO:0007669"/>
    <property type="project" value="UniProtKB-KW"/>
</dbReference>
<dbReference type="InterPro" id="IPR050951">
    <property type="entry name" value="Retrovirus_Pol_polyprotein"/>
</dbReference>
<evidence type="ECO:0000256" key="3">
    <source>
        <dbReference type="ARBA" id="ARBA00022695"/>
    </source>
</evidence>
<evidence type="ECO:0000256" key="8">
    <source>
        <dbReference type="PROSITE-ProRule" id="PRU00047"/>
    </source>
</evidence>
<keyword evidence="8" id="KW-0863">Zinc-finger</keyword>
<keyword evidence="7" id="KW-0695">RNA-directed DNA polymerase</keyword>
<dbReference type="SUPFAM" id="SSF53098">
    <property type="entry name" value="Ribonuclease H-like"/>
    <property type="match status" value="1"/>
</dbReference>
<dbReference type="InterPro" id="IPR001878">
    <property type="entry name" value="Znf_CCHC"/>
</dbReference>
<dbReference type="CDD" id="cd01647">
    <property type="entry name" value="RT_LTR"/>
    <property type="match status" value="1"/>
</dbReference>
<dbReference type="Proteomes" id="UP001418222">
    <property type="component" value="Unassembled WGS sequence"/>
</dbReference>
<dbReference type="SUPFAM" id="SSF56672">
    <property type="entry name" value="DNA/RNA polymerases"/>
    <property type="match status" value="1"/>
</dbReference>
<dbReference type="InterPro" id="IPR036397">
    <property type="entry name" value="RNaseH_sf"/>
</dbReference>
<dbReference type="InterPro" id="IPR012337">
    <property type="entry name" value="RNaseH-like_sf"/>
</dbReference>
<accession>A0AAP0BD39</accession>
<evidence type="ECO:0000259" key="9">
    <source>
        <dbReference type="PROSITE" id="PS50158"/>
    </source>
</evidence>
<evidence type="ECO:0000256" key="5">
    <source>
        <dbReference type="ARBA" id="ARBA00022759"/>
    </source>
</evidence>
<evidence type="ECO:0000259" key="10">
    <source>
        <dbReference type="PROSITE" id="PS50878"/>
    </source>
</evidence>
<dbReference type="GO" id="GO:0008270">
    <property type="term" value="F:zinc ion binding"/>
    <property type="evidence" value="ECO:0007669"/>
    <property type="project" value="UniProtKB-KW"/>
</dbReference>
<organism evidence="11 12">
    <name type="scientific">Platanthera zijinensis</name>
    <dbReference type="NCBI Taxonomy" id="2320716"/>
    <lineage>
        <taxon>Eukaryota</taxon>
        <taxon>Viridiplantae</taxon>
        <taxon>Streptophyta</taxon>
        <taxon>Embryophyta</taxon>
        <taxon>Tracheophyta</taxon>
        <taxon>Spermatophyta</taxon>
        <taxon>Magnoliopsida</taxon>
        <taxon>Liliopsida</taxon>
        <taxon>Asparagales</taxon>
        <taxon>Orchidaceae</taxon>
        <taxon>Orchidoideae</taxon>
        <taxon>Orchideae</taxon>
        <taxon>Orchidinae</taxon>
        <taxon>Platanthera</taxon>
    </lineage>
</organism>
<dbReference type="SMART" id="SM00343">
    <property type="entry name" value="ZnF_C2HC"/>
    <property type="match status" value="2"/>
</dbReference>
<dbReference type="Pfam" id="PF08284">
    <property type="entry name" value="RVP_2"/>
    <property type="match status" value="1"/>
</dbReference>
<keyword evidence="2" id="KW-0808">Transferase</keyword>
<dbReference type="InterPro" id="IPR043502">
    <property type="entry name" value="DNA/RNA_pol_sf"/>
</dbReference>
<evidence type="ECO:0000256" key="4">
    <source>
        <dbReference type="ARBA" id="ARBA00022722"/>
    </source>
</evidence>
<dbReference type="Pfam" id="PF00078">
    <property type="entry name" value="RVT_1"/>
    <property type="match status" value="1"/>
</dbReference>
<dbReference type="CDD" id="cd09274">
    <property type="entry name" value="RNase_HI_RT_Ty3"/>
    <property type="match status" value="1"/>
</dbReference>
<dbReference type="InterPro" id="IPR021109">
    <property type="entry name" value="Peptidase_aspartic_dom_sf"/>
</dbReference>
<proteinExistence type="predicted"/>
<dbReference type="InterPro" id="IPR000477">
    <property type="entry name" value="RT_dom"/>
</dbReference>
<comment type="caution">
    <text evidence="11">The sequence shown here is derived from an EMBL/GenBank/DDBJ whole genome shotgun (WGS) entry which is preliminary data.</text>
</comment>
<evidence type="ECO:0000256" key="6">
    <source>
        <dbReference type="ARBA" id="ARBA00022801"/>
    </source>
</evidence>
<dbReference type="Gene3D" id="3.30.70.270">
    <property type="match status" value="2"/>
</dbReference>